<protein>
    <recommendedName>
        <fullName evidence="3">histidine kinase</fullName>
        <ecNumber evidence="3">2.7.13.3</ecNumber>
    </recommendedName>
</protein>
<evidence type="ECO:0000313" key="11">
    <source>
        <dbReference type="EMBL" id="BDI05577.1"/>
    </source>
</evidence>
<keyword evidence="6 11" id="KW-0418">Kinase</keyword>
<dbReference type="EC" id="2.7.13.3" evidence="3"/>
<evidence type="ECO:0000256" key="7">
    <source>
        <dbReference type="ARBA" id="ARBA00023012"/>
    </source>
</evidence>
<dbReference type="InterPro" id="IPR003594">
    <property type="entry name" value="HATPase_dom"/>
</dbReference>
<evidence type="ECO:0000259" key="9">
    <source>
        <dbReference type="PROSITE" id="PS50109"/>
    </source>
</evidence>
<dbReference type="PROSITE" id="PS50885">
    <property type="entry name" value="HAMP"/>
    <property type="match status" value="1"/>
</dbReference>
<dbReference type="SMART" id="SM00304">
    <property type="entry name" value="HAMP"/>
    <property type="match status" value="1"/>
</dbReference>
<reference evidence="11" key="1">
    <citation type="submission" date="2022-04" db="EMBL/GenBank/DDBJ databases">
        <title>Whole genome sequence of Sphaerotilus sp. FB-5.</title>
        <authorList>
            <person name="Takeda M."/>
            <person name="Narihara S."/>
            <person name="Akimoto M."/>
            <person name="Akimoto R."/>
            <person name="Nishiyashiki S."/>
            <person name="Murakami T."/>
        </authorList>
    </citation>
    <scope>NUCLEOTIDE SEQUENCE</scope>
    <source>
        <strain evidence="11">FB-5</strain>
    </source>
</reference>
<keyword evidence="5" id="KW-0808">Transferase</keyword>
<evidence type="ECO:0000256" key="3">
    <source>
        <dbReference type="ARBA" id="ARBA00012438"/>
    </source>
</evidence>
<dbReference type="PANTHER" id="PTHR24421:SF58">
    <property type="entry name" value="SIGNAL TRANSDUCTION HISTIDINE-PROTEIN KINASE_PHOSPHATASE UHPB"/>
    <property type="match status" value="1"/>
</dbReference>
<keyword evidence="8" id="KW-0812">Transmembrane</keyword>
<comment type="subcellular location">
    <subcellularLocation>
        <location evidence="2">Membrane</location>
    </subcellularLocation>
</comment>
<name>A0ABN6PPN6_9BURK</name>
<dbReference type="PANTHER" id="PTHR24421">
    <property type="entry name" value="NITRATE/NITRITE SENSOR PROTEIN NARX-RELATED"/>
    <property type="match status" value="1"/>
</dbReference>
<evidence type="ECO:0000256" key="1">
    <source>
        <dbReference type="ARBA" id="ARBA00000085"/>
    </source>
</evidence>
<dbReference type="InterPro" id="IPR005467">
    <property type="entry name" value="His_kinase_dom"/>
</dbReference>
<keyword evidence="4" id="KW-0597">Phosphoprotein</keyword>
<comment type="catalytic activity">
    <reaction evidence="1">
        <text>ATP + protein L-histidine = ADP + protein N-phospho-L-histidine.</text>
        <dbReference type="EC" id="2.7.13.3"/>
    </reaction>
</comment>
<dbReference type="Gene3D" id="1.20.5.1930">
    <property type="match status" value="1"/>
</dbReference>
<evidence type="ECO:0000313" key="12">
    <source>
        <dbReference type="Proteomes" id="UP001057498"/>
    </source>
</evidence>
<dbReference type="Gene3D" id="3.30.565.10">
    <property type="entry name" value="Histidine kinase-like ATPase, C-terminal domain"/>
    <property type="match status" value="1"/>
</dbReference>
<dbReference type="Pfam" id="PF02518">
    <property type="entry name" value="HATPase_c"/>
    <property type="match status" value="1"/>
</dbReference>
<proteinExistence type="predicted"/>
<dbReference type="InterPro" id="IPR050482">
    <property type="entry name" value="Sensor_HK_TwoCompSys"/>
</dbReference>
<evidence type="ECO:0000256" key="8">
    <source>
        <dbReference type="SAM" id="Phobius"/>
    </source>
</evidence>
<dbReference type="CDD" id="cd16917">
    <property type="entry name" value="HATPase_UhpB-NarQ-NarX-like"/>
    <property type="match status" value="1"/>
</dbReference>
<keyword evidence="7" id="KW-0902">Two-component regulatory system</keyword>
<dbReference type="Gene3D" id="6.10.340.10">
    <property type="match status" value="1"/>
</dbReference>
<dbReference type="InterPro" id="IPR036890">
    <property type="entry name" value="HATPase_C_sf"/>
</dbReference>
<keyword evidence="12" id="KW-1185">Reference proteome</keyword>
<dbReference type="GO" id="GO:0016301">
    <property type="term" value="F:kinase activity"/>
    <property type="evidence" value="ECO:0007669"/>
    <property type="project" value="UniProtKB-KW"/>
</dbReference>
<organism evidence="11 12">
    <name type="scientific">Sphaerotilus microaerophilus</name>
    <dbReference type="NCBI Taxonomy" id="2914710"/>
    <lineage>
        <taxon>Bacteria</taxon>
        <taxon>Pseudomonadati</taxon>
        <taxon>Pseudomonadota</taxon>
        <taxon>Betaproteobacteria</taxon>
        <taxon>Burkholderiales</taxon>
        <taxon>Sphaerotilaceae</taxon>
        <taxon>Sphaerotilus</taxon>
    </lineage>
</organism>
<feature type="transmembrane region" description="Helical" evidence="8">
    <location>
        <begin position="7"/>
        <end position="27"/>
    </location>
</feature>
<accession>A0ABN6PPN6</accession>
<evidence type="ECO:0000256" key="6">
    <source>
        <dbReference type="ARBA" id="ARBA00022777"/>
    </source>
</evidence>
<gene>
    <name evidence="11" type="ORF">CATMQ487_25470</name>
</gene>
<feature type="domain" description="Histidine kinase" evidence="9">
    <location>
        <begin position="254"/>
        <end position="454"/>
    </location>
</feature>
<evidence type="ECO:0000256" key="5">
    <source>
        <dbReference type="ARBA" id="ARBA00022679"/>
    </source>
</evidence>
<dbReference type="PROSITE" id="PS50109">
    <property type="entry name" value="HIS_KIN"/>
    <property type="match status" value="1"/>
</dbReference>
<sequence length="466" mass="51205">MTLRLKIHLIVGALMLAFMAAMFGLQLQSMRASVNEEIAAAHRVALQMLNRITWAYAAQGTPALRHYLQGLGRVRAHDILLFDAAGNELYRSPPSPYKQGRDAPQWFQALVAPQTLAQSISFPDGRLELRADASRSVLDAWDELTRLAGVALAALLLANALVYWLVGRTVRPFGHIVQALEGLQAGGFDRPMPPLPPLPGREAHAIGEAYNRMLEQLRHHLETERRADRAEAQLADSRELTRWIDQHVEAERRLIARELHDELGQSVTAMRSLALGIARRTQTGDAPSAQAAQTIADEASRLYDAMHGIIPRLTPLVLDHFGLVDALGDLASRTRRAHPDLQLTLHTDLGERPVDAEMTLALYRAAQEGLTNALRHGEATQVRIDLVARATPVEQVELCVTDNGHGPPAEPRSTRGHHGLAWLGERAQSLGGSLNLEPVPPRGARLRLRLPMPSSAPPIEPGDPMR</sequence>
<dbReference type="Pfam" id="PF07730">
    <property type="entry name" value="HisKA_3"/>
    <property type="match status" value="1"/>
</dbReference>
<evidence type="ECO:0000259" key="10">
    <source>
        <dbReference type="PROSITE" id="PS50885"/>
    </source>
</evidence>
<dbReference type="InterPro" id="IPR011712">
    <property type="entry name" value="Sig_transdc_His_kin_sub3_dim/P"/>
</dbReference>
<keyword evidence="8" id="KW-1133">Transmembrane helix</keyword>
<evidence type="ECO:0000256" key="2">
    <source>
        <dbReference type="ARBA" id="ARBA00004370"/>
    </source>
</evidence>
<keyword evidence="8" id="KW-0472">Membrane</keyword>
<dbReference type="SUPFAM" id="SSF55874">
    <property type="entry name" value="ATPase domain of HSP90 chaperone/DNA topoisomerase II/histidine kinase"/>
    <property type="match status" value="1"/>
</dbReference>
<evidence type="ECO:0000256" key="4">
    <source>
        <dbReference type="ARBA" id="ARBA00022553"/>
    </source>
</evidence>
<dbReference type="RefSeq" id="WP_251973595.1">
    <property type="nucleotide sequence ID" value="NZ_AP025730.1"/>
</dbReference>
<dbReference type="SMART" id="SM00387">
    <property type="entry name" value="HATPase_c"/>
    <property type="match status" value="1"/>
</dbReference>
<dbReference type="EMBL" id="AP025730">
    <property type="protein sequence ID" value="BDI05577.1"/>
    <property type="molecule type" value="Genomic_DNA"/>
</dbReference>
<feature type="domain" description="HAMP" evidence="10">
    <location>
        <begin position="167"/>
        <end position="222"/>
    </location>
</feature>
<dbReference type="InterPro" id="IPR003660">
    <property type="entry name" value="HAMP_dom"/>
</dbReference>
<dbReference type="Proteomes" id="UP001057498">
    <property type="component" value="Chromosome"/>
</dbReference>
<dbReference type="Pfam" id="PF00672">
    <property type="entry name" value="HAMP"/>
    <property type="match status" value="1"/>
</dbReference>